<evidence type="ECO:0000256" key="2">
    <source>
        <dbReference type="SAM" id="SignalP"/>
    </source>
</evidence>
<keyword evidence="2" id="KW-0732">Signal</keyword>
<protein>
    <submittedName>
        <fullName evidence="4">DUF4190 domain-containing protein</fullName>
    </submittedName>
</protein>
<keyword evidence="5" id="KW-1185">Reference proteome</keyword>
<feature type="chain" id="PRO_5046127357" evidence="2">
    <location>
        <begin position="26"/>
        <end position="218"/>
    </location>
</feature>
<dbReference type="EMBL" id="JBIPKE010000019">
    <property type="protein sequence ID" value="MFH6985298.1"/>
    <property type="molecule type" value="Genomic_DNA"/>
</dbReference>
<keyword evidence="1" id="KW-0472">Membrane</keyword>
<evidence type="ECO:0000256" key="1">
    <source>
        <dbReference type="SAM" id="Phobius"/>
    </source>
</evidence>
<feature type="transmembrane region" description="Helical" evidence="1">
    <location>
        <begin position="153"/>
        <end position="182"/>
    </location>
</feature>
<accession>A0ABW7NCH0</accession>
<evidence type="ECO:0000259" key="3">
    <source>
        <dbReference type="Pfam" id="PF13828"/>
    </source>
</evidence>
<comment type="caution">
    <text evidence="4">The sequence shown here is derived from an EMBL/GenBank/DDBJ whole genome shotgun (WGS) entry which is preliminary data.</text>
</comment>
<keyword evidence="1" id="KW-0812">Transmembrane</keyword>
<feature type="signal peptide" evidence="2">
    <location>
        <begin position="1"/>
        <end position="25"/>
    </location>
</feature>
<dbReference type="InterPro" id="IPR025241">
    <property type="entry name" value="DUF4190"/>
</dbReference>
<dbReference type="Pfam" id="PF13828">
    <property type="entry name" value="DUF4190"/>
    <property type="match status" value="1"/>
</dbReference>
<dbReference type="RefSeq" id="WP_395418783.1">
    <property type="nucleotide sequence ID" value="NZ_JBIPKE010000019.1"/>
</dbReference>
<reference evidence="4 5" key="1">
    <citation type="journal article" date="2013" name="Int. J. Syst. Evol. Microbiol.">
        <title>Marinoscillum luteum sp. nov., isolated from marine sediment.</title>
        <authorList>
            <person name="Cha I.T."/>
            <person name="Park S.J."/>
            <person name="Kim S.J."/>
            <person name="Kim J.G."/>
            <person name="Jung M.Y."/>
            <person name="Shin K.S."/>
            <person name="Kwon K.K."/>
            <person name="Yang S.H."/>
            <person name="Seo Y.S."/>
            <person name="Rhee S.K."/>
        </authorList>
    </citation>
    <scope>NUCLEOTIDE SEQUENCE [LARGE SCALE GENOMIC DNA]</scope>
    <source>
        <strain evidence="4 5">KCTC 23939</strain>
    </source>
</reference>
<keyword evidence="1" id="KW-1133">Transmembrane helix</keyword>
<feature type="transmembrane region" description="Helical" evidence="1">
    <location>
        <begin position="194"/>
        <end position="214"/>
    </location>
</feature>
<evidence type="ECO:0000313" key="5">
    <source>
        <dbReference type="Proteomes" id="UP001610063"/>
    </source>
</evidence>
<sequence>MKTNTALLLVLMAVLFTACGSTKQAMDCPQFYKKKDRIKSQHLTLRSFKKTSKVAKTPQKIQPNQELIDAPGNHYPETVSLYGLTTSPADLITYRYKPYEYKPHEESKEESAETTFIGDDFPPQKVISKDELQSVKKEVKRVKETKGSNPNGMAIASLVLGIVSLFVAGIPLGILAVIFGSISMRRLEKGNGRGMAVAGLILGLVGILGALIILTTMV</sequence>
<dbReference type="Proteomes" id="UP001610063">
    <property type="component" value="Unassembled WGS sequence"/>
</dbReference>
<evidence type="ECO:0000313" key="4">
    <source>
        <dbReference type="EMBL" id="MFH6985298.1"/>
    </source>
</evidence>
<gene>
    <name evidence="4" type="ORF">ACHKAR_17730</name>
</gene>
<name>A0ABW7NCH0_9BACT</name>
<organism evidence="4 5">
    <name type="scientific">Marinoscillum luteum</name>
    <dbReference type="NCBI Taxonomy" id="861051"/>
    <lineage>
        <taxon>Bacteria</taxon>
        <taxon>Pseudomonadati</taxon>
        <taxon>Bacteroidota</taxon>
        <taxon>Cytophagia</taxon>
        <taxon>Cytophagales</taxon>
        <taxon>Reichenbachiellaceae</taxon>
        <taxon>Marinoscillum</taxon>
    </lineage>
</organism>
<feature type="domain" description="DUF4190" evidence="3">
    <location>
        <begin position="153"/>
        <end position="212"/>
    </location>
</feature>
<proteinExistence type="predicted"/>
<dbReference type="PROSITE" id="PS51257">
    <property type="entry name" value="PROKAR_LIPOPROTEIN"/>
    <property type="match status" value="1"/>
</dbReference>